<accession>A0AAV8R1I3</accession>
<organism evidence="1 2">
    <name type="scientific">Ensete ventricosum</name>
    <name type="common">Abyssinian banana</name>
    <name type="synonym">Musa ensete</name>
    <dbReference type="NCBI Taxonomy" id="4639"/>
    <lineage>
        <taxon>Eukaryota</taxon>
        <taxon>Viridiplantae</taxon>
        <taxon>Streptophyta</taxon>
        <taxon>Embryophyta</taxon>
        <taxon>Tracheophyta</taxon>
        <taxon>Spermatophyta</taxon>
        <taxon>Magnoliopsida</taxon>
        <taxon>Liliopsida</taxon>
        <taxon>Zingiberales</taxon>
        <taxon>Musaceae</taxon>
        <taxon>Ensete</taxon>
    </lineage>
</organism>
<dbReference type="Proteomes" id="UP001222027">
    <property type="component" value="Unassembled WGS sequence"/>
</dbReference>
<reference evidence="1 2" key="1">
    <citation type="submission" date="2022-12" db="EMBL/GenBank/DDBJ databases">
        <title>Chromosome-scale assembly of the Ensete ventricosum genome.</title>
        <authorList>
            <person name="Dussert Y."/>
            <person name="Stocks J."/>
            <person name="Wendawek A."/>
            <person name="Woldeyes F."/>
            <person name="Nichols R.A."/>
            <person name="Borrell J.S."/>
        </authorList>
    </citation>
    <scope>NUCLEOTIDE SEQUENCE [LARGE SCALE GENOMIC DNA]</scope>
    <source>
        <strain evidence="2">cv. Maze</strain>
        <tissue evidence="1">Seeds</tissue>
    </source>
</reference>
<sequence>MEVSIWRRIKGSLFYMISSGNLNPVADPMKKKSPIPTLLTLVFPRLASDGPRSCMITTYFWLGPALKTTLMLYLSLTSDE</sequence>
<comment type="caution">
    <text evidence="1">The sequence shown here is derived from an EMBL/GenBank/DDBJ whole genome shotgun (WGS) entry which is preliminary data.</text>
</comment>
<evidence type="ECO:0000313" key="2">
    <source>
        <dbReference type="Proteomes" id="UP001222027"/>
    </source>
</evidence>
<protein>
    <submittedName>
        <fullName evidence="1">Uncharacterized protein</fullName>
    </submittedName>
</protein>
<keyword evidence="2" id="KW-1185">Reference proteome</keyword>
<gene>
    <name evidence="1" type="ORF">OPV22_014396</name>
</gene>
<dbReference type="AlphaFoldDB" id="A0AAV8R1I3"/>
<proteinExistence type="predicted"/>
<dbReference type="EMBL" id="JAQQAF010000004">
    <property type="protein sequence ID" value="KAJ8492675.1"/>
    <property type="molecule type" value="Genomic_DNA"/>
</dbReference>
<name>A0AAV8R1I3_ENSVE</name>
<evidence type="ECO:0000313" key="1">
    <source>
        <dbReference type="EMBL" id="KAJ8492675.1"/>
    </source>
</evidence>